<dbReference type="SFLD" id="SFLDG01082">
    <property type="entry name" value="B12-binding_domain_containing"/>
    <property type="match status" value="1"/>
</dbReference>
<dbReference type="PANTHER" id="PTHR43409">
    <property type="entry name" value="ANAEROBIC MAGNESIUM-PROTOPORPHYRIN IX MONOMETHYL ESTER CYCLASE-RELATED"/>
    <property type="match status" value="1"/>
</dbReference>
<dbReference type="RefSeq" id="WP_021284897.1">
    <property type="nucleotide sequence ID" value="NZ_JAGGLL010000017.1"/>
</dbReference>
<comment type="caution">
    <text evidence="10">The sequence shown here is derived from an EMBL/GenBank/DDBJ whole genome shotgun (WGS) entry which is preliminary data.</text>
</comment>
<dbReference type="Pfam" id="PF04055">
    <property type="entry name" value="Radical_SAM"/>
    <property type="match status" value="1"/>
</dbReference>
<dbReference type="InterPro" id="IPR007197">
    <property type="entry name" value="rSAM"/>
</dbReference>
<keyword evidence="6" id="KW-0408">Iron</keyword>
<dbReference type="Gene3D" id="3.40.50.280">
    <property type="entry name" value="Cobalamin-binding domain"/>
    <property type="match status" value="1"/>
</dbReference>
<evidence type="ECO:0000313" key="11">
    <source>
        <dbReference type="Proteomes" id="UP001519308"/>
    </source>
</evidence>
<feature type="domain" description="Radical SAM core" evidence="9">
    <location>
        <begin position="181"/>
        <end position="415"/>
    </location>
</feature>
<evidence type="ECO:0000256" key="6">
    <source>
        <dbReference type="ARBA" id="ARBA00023004"/>
    </source>
</evidence>
<dbReference type="PROSITE" id="PS51918">
    <property type="entry name" value="RADICAL_SAM"/>
    <property type="match status" value="1"/>
</dbReference>
<keyword evidence="5" id="KW-0479">Metal-binding</keyword>
<dbReference type="Proteomes" id="UP001519308">
    <property type="component" value="Unassembled WGS sequence"/>
</dbReference>
<evidence type="ECO:0000256" key="3">
    <source>
        <dbReference type="ARBA" id="ARBA00022679"/>
    </source>
</evidence>
<keyword evidence="2" id="KW-0489">Methyltransferase</keyword>
<keyword evidence="7" id="KW-0411">Iron-sulfur</keyword>
<feature type="domain" description="B12-binding" evidence="8">
    <location>
        <begin position="4"/>
        <end position="140"/>
    </location>
</feature>
<dbReference type="PROSITE" id="PS51332">
    <property type="entry name" value="B12_BINDING"/>
    <property type="match status" value="1"/>
</dbReference>
<dbReference type="SFLD" id="SFLDG01123">
    <property type="entry name" value="methyltransferase_(Class_B)"/>
    <property type="match status" value="1"/>
</dbReference>
<dbReference type="InterPro" id="IPR034466">
    <property type="entry name" value="Methyltransferase_Class_B"/>
</dbReference>
<evidence type="ECO:0000313" key="10">
    <source>
        <dbReference type="EMBL" id="MBP2022496.1"/>
    </source>
</evidence>
<evidence type="ECO:0000256" key="7">
    <source>
        <dbReference type="ARBA" id="ARBA00023014"/>
    </source>
</evidence>
<dbReference type="CDD" id="cd02068">
    <property type="entry name" value="radical_SAM_B12_BD"/>
    <property type="match status" value="1"/>
</dbReference>
<evidence type="ECO:0000259" key="8">
    <source>
        <dbReference type="PROSITE" id="PS51332"/>
    </source>
</evidence>
<comment type="cofactor">
    <cofactor evidence="1">
        <name>[4Fe-4S] cluster</name>
        <dbReference type="ChEBI" id="CHEBI:49883"/>
    </cofactor>
</comment>
<dbReference type="InterPro" id="IPR058240">
    <property type="entry name" value="rSAM_sf"/>
</dbReference>
<reference evidence="10 11" key="1">
    <citation type="submission" date="2021-03" db="EMBL/GenBank/DDBJ databases">
        <title>Genomic Encyclopedia of Type Strains, Phase IV (KMG-IV): sequencing the most valuable type-strain genomes for metagenomic binning, comparative biology and taxonomic classification.</title>
        <authorList>
            <person name="Goeker M."/>
        </authorList>
    </citation>
    <scope>NUCLEOTIDE SEQUENCE [LARGE SCALE GENOMIC DNA]</scope>
    <source>
        <strain evidence="10 11">DSM 28650</strain>
    </source>
</reference>
<dbReference type="InterPro" id="IPR006638">
    <property type="entry name" value="Elp3/MiaA/NifB-like_rSAM"/>
</dbReference>
<organism evidence="10 11">
    <name type="scientific">Clostridium punense</name>
    <dbReference type="NCBI Taxonomy" id="1054297"/>
    <lineage>
        <taxon>Bacteria</taxon>
        <taxon>Bacillati</taxon>
        <taxon>Bacillota</taxon>
        <taxon>Clostridia</taxon>
        <taxon>Eubacteriales</taxon>
        <taxon>Clostridiaceae</taxon>
        <taxon>Clostridium</taxon>
    </lineage>
</organism>
<sequence length="519" mass="59816">MHKPLVIFVTTAPTCIKSAEENLGLAYLAAVCRKDDIEVIIIDGWLERLTTDEIIERILLLRRPLFLGFSCNLLNGDSAIEIVEILKSKNYNVPFIAGGYGPTFEPGKFLKSGFDYVSVAEGEETILDLCSHFYHGYPDISHIKGLYYYDDQHILQYNRPTYVSNLNELPFPSRDTIKYAVRDKIPINVLASRGCMSDCLFCSISAFGKLGDTPKWRERDIYNIVDELEQLYSYGIRHFKFVDDSFIEPSRDEEWCNTFADEINRRGLDIRFRITLRADRVSEGIMTALRRAGCESVACGIENFSDSALKRMGKKANVSQNQKALDIFKKCNLYVQMGFILFDYGTTLKELRENYELMNKYSWTICKGIFSEMYAATGTSYTRLLQKGGLITGKDIQCTYEIEDVKARMVYKALKDWHISFMTIYNMVVEPINKPKALNDDGLAGFYNIFQEIRKLDLEFMGNVLDLVENDVEQNYLNDFVQNSIKSQTLWFEDYRDEVEKLYVSEGIVYMADEDPFTK</sequence>
<dbReference type="SFLD" id="SFLDS00029">
    <property type="entry name" value="Radical_SAM"/>
    <property type="match status" value="1"/>
</dbReference>
<dbReference type="Gene3D" id="3.80.30.20">
    <property type="entry name" value="tm_1862 like domain"/>
    <property type="match status" value="1"/>
</dbReference>
<dbReference type="PANTHER" id="PTHR43409:SF7">
    <property type="entry name" value="BLL1977 PROTEIN"/>
    <property type="match status" value="1"/>
</dbReference>
<dbReference type="InterPro" id="IPR006158">
    <property type="entry name" value="Cobalamin-bd"/>
</dbReference>
<dbReference type="SUPFAM" id="SSF102114">
    <property type="entry name" value="Radical SAM enzymes"/>
    <property type="match status" value="1"/>
</dbReference>
<keyword evidence="3" id="KW-0808">Transferase</keyword>
<evidence type="ECO:0000256" key="5">
    <source>
        <dbReference type="ARBA" id="ARBA00022723"/>
    </source>
</evidence>
<dbReference type="InterPro" id="IPR023404">
    <property type="entry name" value="rSAM_horseshoe"/>
</dbReference>
<evidence type="ECO:0000256" key="1">
    <source>
        <dbReference type="ARBA" id="ARBA00001966"/>
    </source>
</evidence>
<evidence type="ECO:0000256" key="4">
    <source>
        <dbReference type="ARBA" id="ARBA00022691"/>
    </source>
</evidence>
<evidence type="ECO:0000256" key="2">
    <source>
        <dbReference type="ARBA" id="ARBA00022603"/>
    </source>
</evidence>
<evidence type="ECO:0000259" key="9">
    <source>
        <dbReference type="PROSITE" id="PS51918"/>
    </source>
</evidence>
<name>A0ABS4K3X1_9CLOT</name>
<dbReference type="EMBL" id="JAGGLL010000017">
    <property type="protein sequence ID" value="MBP2022496.1"/>
    <property type="molecule type" value="Genomic_DNA"/>
</dbReference>
<keyword evidence="11" id="KW-1185">Reference proteome</keyword>
<accession>A0ABS4K3X1</accession>
<gene>
    <name evidence="10" type="ORF">J2Z44_002317</name>
</gene>
<dbReference type="SMART" id="SM00729">
    <property type="entry name" value="Elp3"/>
    <property type="match status" value="1"/>
</dbReference>
<proteinExistence type="predicted"/>
<dbReference type="InterPro" id="IPR051198">
    <property type="entry name" value="BchE-like"/>
</dbReference>
<keyword evidence="4" id="KW-0949">S-adenosyl-L-methionine</keyword>
<protein>
    <submittedName>
        <fullName evidence="10">Radical SAM superfamily enzyme YgiQ (UPF0313 family)</fullName>
    </submittedName>
</protein>
<dbReference type="Pfam" id="PF02310">
    <property type="entry name" value="B12-binding"/>
    <property type="match status" value="1"/>
</dbReference>